<name>A0A645IAK5_9ZZZZ</name>
<dbReference type="EMBL" id="VSSQ01108997">
    <property type="protein sequence ID" value="MPN47479.1"/>
    <property type="molecule type" value="Genomic_DNA"/>
</dbReference>
<evidence type="ECO:0000313" key="2">
    <source>
        <dbReference type="EMBL" id="MPN47479.1"/>
    </source>
</evidence>
<feature type="region of interest" description="Disordered" evidence="1">
    <location>
        <begin position="62"/>
        <end position="82"/>
    </location>
</feature>
<protein>
    <submittedName>
        <fullName evidence="2">Uncharacterized protein</fullName>
    </submittedName>
</protein>
<proteinExistence type="predicted"/>
<reference evidence="2" key="1">
    <citation type="submission" date="2019-08" db="EMBL/GenBank/DDBJ databases">
        <authorList>
            <person name="Kucharzyk K."/>
            <person name="Murdoch R.W."/>
            <person name="Higgins S."/>
            <person name="Loffler F."/>
        </authorList>
    </citation>
    <scope>NUCLEOTIDE SEQUENCE</scope>
</reference>
<sequence length="191" mass="21643">MADPGGQPKQYRHPETFRKLERLEQQIIGLLRIRRLQHRHAGRRRVTAVVLFVLTRSHPGIVGGDHHQPARRAGIGHGKKRVGRDIESDMLHRHQRTHLTERSADGGFNGGFFVGRPLGAPSEFGEFLQNFRGRRPRIPGAERDPGIESAQRDRLIAAQQLFLTHSDSPDWLPLRQSTFPDVRPQAAESTD</sequence>
<organism evidence="2">
    <name type="scientific">bioreactor metagenome</name>
    <dbReference type="NCBI Taxonomy" id="1076179"/>
    <lineage>
        <taxon>unclassified sequences</taxon>
        <taxon>metagenomes</taxon>
        <taxon>ecological metagenomes</taxon>
    </lineage>
</organism>
<gene>
    <name evidence="2" type="ORF">SDC9_195081</name>
</gene>
<comment type="caution">
    <text evidence="2">The sequence shown here is derived from an EMBL/GenBank/DDBJ whole genome shotgun (WGS) entry which is preliminary data.</text>
</comment>
<evidence type="ECO:0000256" key="1">
    <source>
        <dbReference type="SAM" id="MobiDB-lite"/>
    </source>
</evidence>
<feature type="region of interest" description="Disordered" evidence="1">
    <location>
        <begin position="167"/>
        <end position="191"/>
    </location>
</feature>
<accession>A0A645IAK5</accession>
<dbReference type="AlphaFoldDB" id="A0A645IAK5"/>